<dbReference type="InterPro" id="IPR036034">
    <property type="entry name" value="PDZ_sf"/>
</dbReference>
<feature type="region of interest" description="Disordered" evidence="3">
    <location>
        <begin position="15"/>
        <end position="117"/>
    </location>
</feature>
<keyword evidence="6" id="KW-1185">Reference proteome</keyword>
<accession>A0A3Q1J2E2</accession>
<dbReference type="InterPro" id="IPR052082">
    <property type="entry name" value="Myelin_sheath_structural"/>
</dbReference>
<dbReference type="InterPro" id="IPR001478">
    <property type="entry name" value="PDZ"/>
</dbReference>
<evidence type="ECO:0000259" key="4">
    <source>
        <dbReference type="PROSITE" id="PS50106"/>
    </source>
</evidence>
<dbReference type="STRING" id="64144.ENSATEP00000025509"/>
<dbReference type="Proteomes" id="UP000265040">
    <property type="component" value="Chromosome 22"/>
</dbReference>
<sequence>MCDCFHLAFPNWHAASSGTAGRRLRGPEPGTEGESVCDEPSQFTEGERPRPQGSSPVEEYPETEKYTDSDQECEGGHEPHHKSGSGKKTKKSGLGSMFEKRSTPKMSKLKEAQSPESGVIVKTAKDGCAEGLVYGGGGKEGIFIKEVVPESPASKSLKLQEGDQILSATVYFDNMSYEDAIQILEHAQAYKVKLCLKHSTLKTTDLTVPRADVSFADTRGHINYVEAKEFPMKQPKDRAVTLDVSTDLPHVDINIDRAEMKTLEREEKESTINIPNLSISIPKIKGSEIDLTRQTDVSVLEQKMKTEKPELEVKPLQTDGELDGQKSKFKMPKLGIKMPKIKGPEFDLNLSKKHVDVTLPEAKGEVILPEVPEVGSVDLSITEQRIEVEKPELEIKPMQIEAEVKPPEVPEVGSVDVLIPDQKIEVEKPEFEIKPLQTEGELDAQGTRFKMPKLGIKMPKIKGPEFDLSLSKKDVDVTLPEAKAEVKLPEVPEVGAIDLSIPEQRTEAEKNEFEVKPLQAEGELDGEGIKFKMPKFGIKMPKIKGPEFDLSLSKKDTEVLLPEAKAEVKLPKAPDVDVTFESVNVSLPEQKMKIKEPELEVQPLQTEDVDVALSQTKLGIKMPKIKGPEFDLSLSKKDVDVTLPEAKAEVKLPEVPEVGVKPLQAEGELDGEGIKFKMPKFGIKMPKIKGPEFDLSLSKKDTEVLLPEAKAEVKLPKAPDVDVTFESVNVSLPEQKMKIKEPELEVQPLQTEEQRTEAEKTEFEVKPLQKDADVLLPEAKAEDVNVTIPEVNLPEVPEAGSVCLSIPEHRIEVEKPELEIKPLQVKLPDVELKQPSAEVEAPEIKAVIKDKKGSPSKFKMPTFKFPKFGVGSPSASVDVPDMDKDIKIDGADIKIPEEVLAVSIEQPSIEGPSIDLKTAETEHEVEGGKFKLPTLGFSVSKAKGLDTDLNLPKTDVDVTLPEVRAEVKLPDVELKQPSAEVEAPEIKAVIKDKKGSPSKFKMPTFKFPKFGIGSPSASVDVPDMDKDIKIDGVDIKIPEEVLAVSIEQPSIEAKGLDTDLNLPKTDVDVTLPEVKAEVKLPDVELKQPSAEVEAPEIKAVIKDKKGSPPKFKMPTFKFPKFGIGSPSASVDVPDMDKDMKIDGADIKIPEEVLTVSIAQPSIEGPSIDLKTAETEHEVEGGKFKLPTLGFSVSKAKGLDTDLKLPKTDVDVTLPEVKAEVKLPDVELKQPSAEVEAPEIKAVIKDKKGSPSKFKMPTFKFPKFGVGSPSASVDVPDMDKDIKIDGADIEIPEEVLTVSTAQPSIEGPSIDLKTAETEHEVEGGKFKLPTLGFSVSKAKGLDTDLKLPKTDVDVTLPEVKAEVKLPDVELKQPSAEVEAPEIKAVIKDKKGSPSKFKMPTFKFPKFGIGSPNLKTAETEHEVEGGKFKLPTLGFSVSKAKGLDTDLKLP</sequence>
<name>A0A3Q1J2E2_ANATE</name>
<dbReference type="GO" id="GO:0043034">
    <property type="term" value="C:costamere"/>
    <property type="evidence" value="ECO:0007669"/>
    <property type="project" value="TreeGrafter"/>
</dbReference>
<feature type="compositionally biased region" description="Basic and acidic residues" evidence="3">
    <location>
        <begin position="98"/>
        <end position="113"/>
    </location>
</feature>
<proteinExistence type="predicted"/>
<feature type="compositionally biased region" description="Basic and acidic residues" evidence="3">
    <location>
        <begin position="62"/>
        <end position="78"/>
    </location>
</feature>
<dbReference type="Pfam" id="PF00595">
    <property type="entry name" value="PDZ"/>
    <property type="match status" value="1"/>
</dbReference>
<comment type="subcellular location">
    <subcellularLocation>
        <location evidence="1">Nucleus</location>
    </subcellularLocation>
</comment>
<dbReference type="SMART" id="SM00228">
    <property type="entry name" value="PDZ"/>
    <property type="match status" value="1"/>
</dbReference>
<protein>
    <recommendedName>
        <fullName evidence="4">PDZ domain-containing protein</fullName>
    </recommendedName>
</protein>
<evidence type="ECO:0000256" key="2">
    <source>
        <dbReference type="ARBA" id="ARBA00023242"/>
    </source>
</evidence>
<dbReference type="Gene3D" id="2.30.42.10">
    <property type="match status" value="1"/>
</dbReference>
<organism evidence="5 6">
    <name type="scientific">Anabas testudineus</name>
    <name type="common">Climbing perch</name>
    <name type="synonym">Anthias testudineus</name>
    <dbReference type="NCBI Taxonomy" id="64144"/>
    <lineage>
        <taxon>Eukaryota</taxon>
        <taxon>Metazoa</taxon>
        <taxon>Chordata</taxon>
        <taxon>Craniata</taxon>
        <taxon>Vertebrata</taxon>
        <taxon>Euteleostomi</taxon>
        <taxon>Actinopterygii</taxon>
        <taxon>Neopterygii</taxon>
        <taxon>Teleostei</taxon>
        <taxon>Neoteleostei</taxon>
        <taxon>Acanthomorphata</taxon>
        <taxon>Anabantaria</taxon>
        <taxon>Anabantiformes</taxon>
        <taxon>Anabantoidei</taxon>
        <taxon>Anabantidae</taxon>
        <taxon>Anabas</taxon>
    </lineage>
</organism>
<evidence type="ECO:0000313" key="6">
    <source>
        <dbReference type="Proteomes" id="UP000265040"/>
    </source>
</evidence>
<dbReference type="PANTHER" id="PTHR23348">
    <property type="entry name" value="PERIAXIN/AHNAK"/>
    <property type="match status" value="1"/>
</dbReference>
<dbReference type="GeneTree" id="ENSGT00940000154902"/>
<dbReference type="Ensembl" id="ENSATET00000025927.3">
    <property type="protein sequence ID" value="ENSATEP00000025509.3"/>
    <property type="gene ID" value="ENSATEG00000017681.3"/>
</dbReference>
<reference evidence="5" key="3">
    <citation type="submission" date="2025-09" db="UniProtKB">
        <authorList>
            <consortium name="Ensembl"/>
        </authorList>
    </citation>
    <scope>IDENTIFICATION</scope>
</reference>
<dbReference type="CDD" id="cd00136">
    <property type="entry name" value="PDZ_canonical"/>
    <property type="match status" value="1"/>
</dbReference>
<dbReference type="PANTHER" id="PTHR23348:SF16">
    <property type="entry name" value="LEUCINE RICH REPEAT FAMILY PROTEIN"/>
    <property type="match status" value="1"/>
</dbReference>
<dbReference type="GO" id="GO:0043484">
    <property type="term" value="P:regulation of RNA splicing"/>
    <property type="evidence" value="ECO:0007669"/>
    <property type="project" value="TreeGrafter"/>
</dbReference>
<evidence type="ECO:0000256" key="1">
    <source>
        <dbReference type="ARBA" id="ARBA00004123"/>
    </source>
</evidence>
<reference evidence="5" key="2">
    <citation type="submission" date="2025-08" db="UniProtKB">
        <authorList>
            <consortium name="Ensembl"/>
        </authorList>
    </citation>
    <scope>IDENTIFICATION</scope>
</reference>
<keyword evidence="2" id="KW-0539">Nucleus</keyword>
<dbReference type="InParanoid" id="A0A3Q1J2E2"/>
<reference evidence="5" key="1">
    <citation type="submission" date="2021-04" db="EMBL/GenBank/DDBJ databases">
        <authorList>
            <consortium name="Wellcome Sanger Institute Data Sharing"/>
        </authorList>
    </citation>
    <scope>NUCLEOTIDE SEQUENCE [LARGE SCALE GENOMIC DNA]</scope>
</reference>
<feature type="domain" description="PDZ" evidence="4">
    <location>
        <begin position="118"/>
        <end position="187"/>
    </location>
</feature>
<evidence type="ECO:0000256" key="3">
    <source>
        <dbReference type="SAM" id="MobiDB-lite"/>
    </source>
</evidence>
<dbReference type="GO" id="GO:0005634">
    <property type="term" value="C:nucleus"/>
    <property type="evidence" value="ECO:0007669"/>
    <property type="project" value="UniProtKB-SubCell"/>
</dbReference>
<evidence type="ECO:0000313" key="5">
    <source>
        <dbReference type="Ensembl" id="ENSATEP00000025509.3"/>
    </source>
</evidence>
<dbReference type="SUPFAM" id="SSF50156">
    <property type="entry name" value="PDZ domain-like"/>
    <property type="match status" value="1"/>
</dbReference>
<feature type="compositionally biased region" description="Basic residues" evidence="3">
    <location>
        <begin position="79"/>
        <end position="91"/>
    </location>
</feature>
<dbReference type="PROSITE" id="PS50106">
    <property type="entry name" value="PDZ"/>
    <property type="match status" value="1"/>
</dbReference>